<keyword evidence="3" id="KW-0479">Metal-binding</keyword>
<dbReference type="GO" id="GO:0006508">
    <property type="term" value="P:proteolysis"/>
    <property type="evidence" value="ECO:0007669"/>
    <property type="project" value="UniProtKB-KW"/>
</dbReference>
<keyword evidence="6" id="KW-0482">Metalloprotease</keyword>
<gene>
    <name evidence="7" type="ORF">MEDL_64111</name>
</gene>
<dbReference type="AlphaFoldDB" id="A0A8S3V321"/>
<dbReference type="GO" id="GO:0008237">
    <property type="term" value="F:metallopeptidase activity"/>
    <property type="evidence" value="ECO:0007669"/>
    <property type="project" value="UniProtKB-KW"/>
</dbReference>
<dbReference type="InterPro" id="IPR024079">
    <property type="entry name" value="MetalloPept_cat_dom_sf"/>
</dbReference>
<comment type="caution">
    <text evidence="7">The sequence shown here is derived from an EMBL/GenBank/DDBJ whole genome shotgun (WGS) entry which is preliminary data.</text>
</comment>
<evidence type="ECO:0000256" key="4">
    <source>
        <dbReference type="ARBA" id="ARBA00022801"/>
    </source>
</evidence>
<evidence type="ECO:0000256" key="1">
    <source>
        <dbReference type="ARBA" id="ARBA00001947"/>
    </source>
</evidence>
<dbReference type="InterPro" id="IPR012962">
    <property type="entry name" value="Pept_M54_archaemetzincn"/>
</dbReference>
<reference evidence="7" key="1">
    <citation type="submission" date="2021-03" db="EMBL/GenBank/DDBJ databases">
        <authorList>
            <person name="Bekaert M."/>
        </authorList>
    </citation>
    <scope>NUCLEOTIDE SEQUENCE</scope>
</reference>
<dbReference type="GO" id="GO:0046872">
    <property type="term" value="F:metal ion binding"/>
    <property type="evidence" value="ECO:0007669"/>
    <property type="project" value="UniProtKB-KW"/>
</dbReference>
<sequence>MRHLWLEPQNHLDWLIYGYLMPIEMPKVRTKRTKTVKYIPYASGYVPPTNGEHIEAVGCDGIVPPEYNCQPDKDFIFFNPIPTPTSIDDWLAQYVAPGQTYADYLSTCSWLSPSPVNGINQKFVPTGTNLGDKYPDGKIYLLPIGKFSGKGFIHFNELASFAEIYLGIPVVILNGIDIDVNFTDKKVYWTNSVLESSSNGESSIPSSKIALESRFYGKHHQIGIASLLYMLRQNIPKDALSVIGLTMSDLYREQSDLFVAGWAAGGDHVAVFSFFRYDPSLTFSNADWYNIRRNQRMSQEHIQKLTFQRSCKLLVHEIGHLLGIGHCIFFECCMNGSGHLEEDFRQPMHLCPVDLHKLQTLVGFNVLTRYENLLKFYQHHGMNEEAEWISRRIDFIKNAPPVPKPTTIDDWLAQYNEEGQTYKQFLQECPWISSRKRKSVKQRFVPEGTNILEKYPDGKIYIVPVGEFDGHHYFYFDELAKFAEIYLGVPVSTLPGVDLDVKSNDRKALWVEHPSEASQLKSNTKRSSSRTKQHTLESRFKVTQYQLGVKDLLKMLHLKIPDDALCLIGLTMSDLFCDDTDLFVAGMAAGNHRVAIFSFYRYNPSLSFSPADWFDVTMDKKQTQENIRKIMFQRSCKLLVHEINHLLGIDHCIFYDCCMNGSGHLSEDFRQAYASLSC</sequence>
<organism evidence="7 8">
    <name type="scientific">Mytilus edulis</name>
    <name type="common">Blue mussel</name>
    <dbReference type="NCBI Taxonomy" id="6550"/>
    <lineage>
        <taxon>Eukaryota</taxon>
        <taxon>Metazoa</taxon>
        <taxon>Spiralia</taxon>
        <taxon>Lophotrochozoa</taxon>
        <taxon>Mollusca</taxon>
        <taxon>Bivalvia</taxon>
        <taxon>Autobranchia</taxon>
        <taxon>Pteriomorphia</taxon>
        <taxon>Mytilida</taxon>
        <taxon>Mytiloidea</taxon>
        <taxon>Mytilidae</taxon>
        <taxon>Mytilinae</taxon>
        <taxon>Mytilus</taxon>
    </lineage>
</organism>
<dbReference type="EC" id="3.4.-.-" evidence="7"/>
<dbReference type="SUPFAM" id="SSF55486">
    <property type="entry name" value="Metalloproteases ('zincins'), catalytic domain"/>
    <property type="match status" value="2"/>
</dbReference>
<dbReference type="PANTHER" id="PTHR15910:SF1">
    <property type="entry name" value="ARCHAEMETZINCIN-2"/>
    <property type="match status" value="1"/>
</dbReference>
<keyword evidence="2" id="KW-0645">Protease</keyword>
<name>A0A8S3V321_MYTED</name>
<dbReference type="OrthoDB" id="2365600at2759"/>
<evidence type="ECO:0000256" key="6">
    <source>
        <dbReference type="ARBA" id="ARBA00023049"/>
    </source>
</evidence>
<dbReference type="Proteomes" id="UP000683360">
    <property type="component" value="Unassembled WGS sequence"/>
</dbReference>
<keyword evidence="8" id="KW-1185">Reference proteome</keyword>
<comment type="cofactor">
    <cofactor evidence="1">
        <name>Zn(2+)</name>
        <dbReference type="ChEBI" id="CHEBI:29105"/>
    </cofactor>
</comment>
<keyword evidence="5" id="KW-0862">Zinc</keyword>
<evidence type="ECO:0000313" key="8">
    <source>
        <dbReference type="Proteomes" id="UP000683360"/>
    </source>
</evidence>
<keyword evidence="4 7" id="KW-0378">Hydrolase</keyword>
<accession>A0A8S3V321</accession>
<evidence type="ECO:0000256" key="2">
    <source>
        <dbReference type="ARBA" id="ARBA00022670"/>
    </source>
</evidence>
<dbReference type="PANTHER" id="PTHR15910">
    <property type="entry name" value="ARCHAEMETZINCIN"/>
    <property type="match status" value="1"/>
</dbReference>
<evidence type="ECO:0000256" key="5">
    <source>
        <dbReference type="ARBA" id="ARBA00022833"/>
    </source>
</evidence>
<dbReference type="Pfam" id="PF07998">
    <property type="entry name" value="Peptidase_M54"/>
    <property type="match status" value="1"/>
</dbReference>
<evidence type="ECO:0000313" key="7">
    <source>
        <dbReference type="EMBL" id="CAG2252527.1"/>
    </source>
</evidence>
<proteinExistence type="predicted"/>
<dbReference type="Gene3D" id="3.40.390.10">
    <property type="entry name" value="Collagenase (Catalytic Domain)"/>
    <property type="match status" value="2"/>
</dbReference>
<evidence type="ECO:0000256" key="3">
    <source>
        <dbReference type="ARBA" id="ARBA00022723"/>
    </source>
</evidence>
<dbReference type="EMBL" id="CAJPWZ010003121">
    <property type="protein sequence ID" value="CAG2252527.1"/>
    <property type="molecule type" value="Genomic_DNA"/>
</dbReference>
<protein>
    <submittedName>
        <fullName evidence="7">AmzA</fullName>
        <ecNumber evidence="7">3.4.-.-</ecNumber>
    </submittedName>
</protein>
<dbReference type="CDD" id="cd11375">
    <property type="entry name" value="Peptidase_M54"/>
    <property type="match status" value="2"/>
</dbReference>